<dbReference type="GO" id="GO:0019239">
    <property type="term" value="F:deaminase activity"/>
    <property type="evidence" value="ECO:0007669"/>
    <property type="project" value="TreeGrafter"/>
</dbReference>
<evidence type="ECO:0000313" key="2">
    <source>
        <dbReference type="Proteomes" id="UP000192223"/>
    </source>
</evidence>
<evidence type="ECO:0000313" key="3">
    <source>
        <dbReference type="RefSeq" id="XP_018319896.1"/>
    </source>
</evidence>
<dbReference type="FunCoup" id="A0A1W4W724">
    <property type="interactions" value="869"/>
</dbReference>
<keyword evidence="2" id="KW-1185">Reference proteome</keyword>
<dbReference type="Gene3D" id="3.30.1330.40">
    <property type="entry name" value="RutC-like"/>
    <property type="match status" value="1"/>
</dbReference>
<dbReference type="Pfam" id="PF01042">
    <property type="entry name" value="Ribonuc_L-PSP"/>
    <property type="match status" value="1"/>
</dbReference>
<protein>
    <submittedName>
        <fullName evidence="3">2-iminobutanoate/2-iminopropanoate deaminase-like</fullName>
    </submittedName>
</protein>
<dbReference type="RefSeq" id="XP_018319896.1">
    <property type="nucleotide sequence ID" value="XM_018464394.2"/>
</dbReference>
<dbReference type="FunFam" id="3.30.1330.40:FF:000001">
    <property type="entry name" value="L-PSP family endoribonuclease"/>
    <property type="match status" value="1"/>
</dbReference>
<proteinExistence type="inferred from homology"/>
<dbReference type="AlphaFoldDB" id="A0A1W4W724"/>
<dbReference type="GO" id="GO:0005739">
    <property type="term" value="C:mitochondrion"/>
    <property type="evidence" value="ECO:0007669"/>
    <property type="project" value="TreeGrafter"/>
</dbReference>
<gene>
    <name evidence="3" type="primary">LOC108733296</name>
</gene>
<evidence type="ECO:0000256" key="1">
    <source>
        <dbReference type="ARBA" id="ARBA00010552"/>
    </source>
</evidence>
<organism evidence="2 3">
    <name type="scientific">Agrilus planipennis</name>
    <name type="common">Emerald ash borer</name>
    <name type="synonym">Agrilus marcopoli</name>
    <dbReference type="NCBI Taxonomy" id="224129"/>
    <lineage>
        <taxon>Eukaryota</taxon>
        <taxon>Metazoa</taxon>
        <taxon>Ecdysozoa</taxon>
        <taxon>Arthropoda</taxon>
        <taxon>Hexapoda</taxon>
        <taxon>Insecta</taxon>
        <taxon>Pterygota</taxon>
        <taxon>Neoptera</taxon>
        <taxon>Endopterygota</taxon>
        <taxon>Coleoptera</taxon>
        <taxon>Polyphaga</taxon>
        <taxon>Elateriformia</taxon>
        <taxon>Buprestoidea</taxon>
        <taxon>Buprestidae</taxon>
        <taxon>Agrilinae</taxon>
        <taxon>Agrilus</taxon>
    </lineage>
</organism>
<dbReference type="InterPro" id="IPR035959">
    <property type="entry name" value="RutC-like_sf"/>
</dbReference>
<name>A0A1W4W724_AGRPL</name>
<dbReference type="PANTHER" id="PTHR11803:SF39">
    <property type="entry name" value="2-IMINOBUTANOATE_2-IMINOPROPANOATE DEAMINASE"/>
    <property type="match status" value="1"/>
</dbReference>
<dbReference type="NCBIfam" id="TIGR00004">
    <property type="entry name" value="Rid family detoxifying hydrolase"/>
    <property type="match status" value="1"/>
</dbReference>
<dbReference type="InterPro" id="IPR006175">
    <property type="entry name" value="YjgF/YER057c/UK114"/>
</dbReference>
<dbReference type="CDD" id="cd00448">
    <property type="entry name" value="YjgF_YER057c_UK114_family"/>
    <property type="match status" value="1"/>
</dbReference>
<sequence length="146" mass="16114">MALVRKIVFTPDAPTPVGPYSQAVIADQTLYISGIIGLDPKSGSLVEGGTVEQFRQCMRHLEEILYSCESAFENVSKTTIFLTDMEEFSQINDVYKEYFCRDFPARSTIQVVQLPLNANVEIEAIALIGCVKTIPAPPPPPKCSSR</sequence>
<comment type="similarity">
    <text evidence="1">Belongs to the RutC family.</text>
</comment>
<accession>A0A1W4W724</accession>
<dbReference type="STRING" id="224129.A0A1W4W724"/>
<dbReference type="GeneID" id="108733296"/>
<reference evidence="3" key="1">
    <citation type="submission" date="2025-08" db="UniProtKB">
        <authorList>
            <consortium name="RefSeq"/>
        </authorList>
    </citation>
    <scope>IDENTIFICATION</scope>
    <source>
        <tissue evidence="3">Entire body</tissue>
    </source>
</reference>
<dbReference type="OrthoDB" id="309640at2759"/>
<dbReference type="SUPFAM" id="SSF55298">
    <property type="entry name" value="YjgF-like"/>
    <property type="match status" value="1"/>
</dbReference>
<dbReference type="GO" id="GO:0005829">
    <property type="term" value="C:cytosol"/>
    <property type="evidence" value="ECO:0007669"/>
    <property type="project" value="TreeGrafter"/>
</dbReference>
<dbReference type="KEGG" id="apln:108733296"/>
<dbReference type="InterPro" id="IPR006056">
    <property type="entry name" value="RidA"/>
</dbReference>
<dbReference type="PANTHER" id="PTHR11803">
    <property type="entry name" value="2-IMINOBUTANOATE/2-IMINOPROPANOATE DEAMINASE RIDA"/>
    <property type="match status" value="1"/>
</dbReference>
<dbReference type="Proteomes" id="UP000192223">
    <property type="component" value="Unplaced"/>
</dbReference>
<dbReference type="InParanoid" id="A0A1W4W724"/>